<sequence length="111" mass="12283">MTRSGFLWGPGHNYFFTSPDNENGAVAFTAKLRPTATRPTLKFAKVSINEGHAYNNETSIYLPSGWHLSLYGTHFRRPPWIGPQPLEGVSSSSAVGFGNLWAPEYEVSLSH</sequence>
<evidence type="ECO:0000313" key="1">
    <source>
        <dbReference type="EMBL" id="KAK0136640.1"/>
    </source>
</evidence>
<dbReference type="AlphaFoldDB" id="A0AA47NTD0"/>
<name>A0AA47NTD0_MERPO</name>
<comment type="caution">
    <text evidence="1">The sequence shown here is derived from an EMBL/GenBank/DDBJ whole genome shotgun (WGS) entry which is preliminary data.</text>
</comment>
<dbReference type="EMBL" id="JAOPHQ010005136">
    <property type="protein sequence ID" value="KAK0136640.1"/>
    <property type="molecule type" value="Genomic_DNA"/>
</dbReference>
<organism evidence="1 2">
    <name type="scientific">Merluccius polli</name>
    <name type="common">Benguela hake</name>
    <name type="synonym">Merluccius cadenati</name>
    <dbReference type="NCBI Taxonomy" id="89951"/>
    <lineage>
        <taxon>Eukaryota</taxon>
        <taxon>Metazoa</taxon>
        <taxon>Chordata</taxon>
        <taxon>Craniata</taxon>
        <taxon>Vertebrata</taxon>
        <taxon>Euteleostomi</taxon>
        <taxon>Actinopterygii</taxon>
        <taxon>Neopterygii</taxon>
        <taxon>Teleostei</taxon>
        <taxon>Neoteleostei</taxon>
        <taxon>Acanthomorphata</taxon>
        <taxon>Zeiogadaria</taxon>
        <taxon>Gadariae</taxon>
        <taxon>Gadiformes</taxon>
        <taxon>Gadoidei</taxon>
        <taxon>Merlucciidae</taxon>
        <taxon>Merluccius</taxon>
    </lineage>
</organism>
<evidence type="ECO:0000313" key="2">
    <source>
        <dbReference type="Proteomes" id="UP001174136"/>
    </source>
</evidence>
<protein>
    <submittedName>
        <fullName evidence="1">Uncharacterized protein</fullName>
    </submittedName>
</protein>
<gene>
    <name evidence="1" type="ORF">N1851_027190</name>
</gene>
<reference evidence="1" key="1">
    <citation type="journal article" date="2023" name="Front. Mar. Sci.">
        <title>A new Merluccius polli reference genome to investigate the effects of global change in West African waters.</title>
        <authorList>
            <person name="Mateo J.L."/>
            <person name="Blanco-Fernandez C."/>
            <person name="Garcia-Vazquez E."/>
            <person name="Machado-Schiaffino G."/>
        </authorList>
    </citation>
    <scope>NUCLEOTIDE SEQUENCE</scope>
    <source>
        <strain evidence="1">C29</strain>
        <tissue evidence="1">Fin</tissue>
    </source>
</reference>
<dbReference type="Proteomes" id="UP001174136">
    <property type="component" value="Unassembled WGS sequence"/>
</dbReference>
<keyword evidence="2" id="KW-1185">Reference proteome</keyword>
<accession>A0AA47NTD0</accession>
<proteinExistence type="predicted"/>